<keyword evidence="3" id="KW-0574">Periplasm</keyword>
<feature type="signal peptide" evidence="4">
    <location>
        <begin position="1"/>
        <end position="21"/>
    </location>
</feature>
<protein>
    <submittedName>
        <fullName evidence="5">Multiple sugar transport system substrate-binding protein</fullName>
    </submittedName>
</protein>
<evidence type="ECO:0000256" key="2">
    <source>
        <dbReference type="ARBA" id="ARBA00008520"/>
    </source>
</evidence>
<dbReference type="InterPro" id="IPR050490">
    <property type="entry name" value="Bact_solute-bd_prot1"/>
</dbReference>
<dbReference type="EMBL" id="JACIDO010000010">
    <property type="protein sequence ID" value="MBB3937635.1"/>
    <property type="molecule type" value="Genomic_DNA"/>
</dbReference>
<name>A0A7W6FW89_9HYPH</name>
<evidence type="ECO:0000256" key="4">
    <source>
        <dbReference type="SAM" id="SignalP"/>
    </source>
</evidence>
<dbReference type="Gene3D" id="3.40.190.10">
    <property type="entry name" value="Periplasmic binding protein-like II"/>
    <property type="match status" value="2"/>
</dbReference>
<dbReference type="CDD" id="cd14748">
    <property type="entry name" value="PBP2_UgpB"/>
    <property type="match status" value="1"/>
</dbReference>
<comment type="subcellular location">
    <subcellularLocation>
        <location evidence="1">Periplasm</location>
    </subcellularLocation>
</comment>
<sequence>MKSLILGLALGAALAAAPAVAADTTLTVLHAWPHHATWQAEIARRYMETHPDVKITFQAPSTDYGEGLVSVIRQEMAGEAPDVFMVGSHLLQNLVARGMVKPLDDMTAGKDMAALGYTDAILKLTQVDGVQYGLPWTSSTPVMFYNKDLVARAGGNPDAMPKTWDETIALAAKIQALGGVTGMYYSLGDDDWMTQNLLATNGLAPVGADGREIAFATEGGREAVRTYRRFFDEGGQQPIADKAARQEMFAGKLGIYFNSTAAVRSFSREIGDRFAWSTAEMPVLKAGGGVASGGMAAVILTDDPAKRAAAFDYLLFGTSPESQAYVVEQTGYMPSNEKAIETLKPFYAANPSFATSARQINRALPWFAWPGQNGVKISQTVLDDMTAVGNGAMTPDAASAAMAETIAPMMK</sequence>
<dbReference type="OrthoDB" id="2509690at2"/>
<dbReference type="Proteomes" id="UP000531216">
    <property type="component" value="Unassembled WGS sequence"/>
</dbReference>
<keyword evidence="5" id="KW-0813">Transport</keyword>
<evidence type="ECO:0000256" key="1">
    <source>
        <dbReference type="ARBA" id="ARBA00004418"/>
    </source>
</evidence>
<gene>
    <name evidence="5" type="ORF">GGR05_003802</name>
</gene>
<dbReference type="AlphaFoldDB" id="A0A7W6FW89"/>
<dbReference type="PANTHER" id="PTHR43649:SF12">
    <property type="entry name" value="DIACETYLCHITOBIOSE BINDING PROTEIN DASA"/>
    <property type="match status" value="1"/>
</dbReference>
<feature type="chain" id="PRO_5030814690" evidence="4">
    <location>
        <begin position="22"/>
        <end position="411"/>
    </location>
</feature>
<evidence type="ECO:0000313" key="5">
    <source>
        <dbReference type="EMBL" id="MBB3937635.1"/>
    </source>
</evidence>
<evidence type="ECO:0000313" key="6">
    <source>
        <dbReference type="Proteomes" id="UP000531216"/>
    </source>
</evidence>
<keyword evidence="6" id="KW-1185">Reference proteome</keyword>
<dbReference type="GO" id="GO:0042597">
    <property type="term" value="C:periplasmic space"/>
    <property type="evidence" value="ECO:0007669"/>
    <property type="project" value="UniProtKB-SubCell"/>
</dbReference>
<accession>A0A7W6FW89</accession>
<comment type="similarity">
    <text evidence="2">Belongs to the bacterial solute-binding protein 1 family.</text>
</comment>
<evidence type="ECO:0000256" key="3">
    <source>
        <dbReference type="ARBA" id="ARBA00022764"/>
    </source>
</evidence>
<comment type="caution">
    <text evidence="5">The sequence shown here is derived from an EMBL/GenBank/DDBJ whole genome shotgun (WGS) entry which is preliminary data.</text>
</comment>
<proteinExistence type="inferred from homology"/>
<keyword evidence="5" id="KW-0762">Sugar transport</keyword>
<organism evidence="5 6">
    <name type="scientific">Aureimonas phyllosphaerae</name>
    <dbReference type="NCBI Taxonomy" id="1166078"/>
    <lineage>
        <taxon>Bacteria</taxon>
        <taxon>Pseudomonadati</taxon>
        <taxon>Pseudomonadota</taxon>
        <taxon>Alphaproteobacteria</taxon>
        <taxon>Hyphomicrobiales</taxon>
        <taxon>Aurantimonadaceae</taxon>
        <taxon>Aureimonas</taxon>
    </lineage>
</organism>
<reference evidence="5 6" key="1">
    <citation type="submission" date="2020-08" db="EMBL/GenBank/DDBJ databases">
        <title>Genomic Encyclopedia of Type Strains, Phase IV (KMG-IV): sequencing the most valuable type-strain genomes for metagenomic binning, comparative biology and taxonomic classification.</title>
        <authorList>
            <person name="Goeker M."/>
        </authorList>
    </citation>
    <scope>NUCLEOTIDE SEQUENCE [LARGE SCALE GENOMIC DNA]</scope>
    <source>
        <strain evidence="5 6">DSM 25024</strain>
    </source>
</reference>
<dbReference type="SUPFAM" id="SSF53850">
    <property type="entry name" value="Periplasmic binding protein-like II"/>
    <property type="match status" value="1"/>
</dbReference>
<keyword evidence="4" id="KW-0732">Signal</keyword>
<dbReference type="RefSeq" id="WP_090966349.1">
    <property type="nucleotide sequence ID" value="NZ_FOOA01000027.1"/>
</dbReference>
<dbReference type="InterPro" id="IPR006059">
    <property type="entry name" value="SBP"/>
</dbReference>
<dbReference type="PANTHER" id="PTHR43649">
    <property type="entry name" value="ARABINOSE-BINDING PROTEIN-RELATED"/>
    <property type="match status" value="1"/>
</dbReference>
<dbReference type="Pfam" id="PF13416">
    <property type="entry name" value="SBP_bac_8"/>
    <property type="match status" value="1"/>
</dbReference>